<dbReference type="OrthoDB" id="429813at2759"/>
<dbReference type="SUPFAM" id="SSF56801">
    <property type="entry name" value="Acetyl-CoA synthetase-like"/>
    <property type="match status" value="1"/>
</dbReference>
<evidence type="ECO:0000313" key="2">
    <source>
        <dbReference type="EMBL" id="KAF5349815.1"/>
    </source>
</evidence>
<accession>A0A8H5CXP3</accession>
<organism evidence="2 3">
    <name type="scientific">Tetrapyrgos nigripes</name>
    <dbReference type="NCBI Taxonomy" id="182062"/>
    <lineage>
        <taxon>Eukaryota</taxon>
        <taxon>Fungi</taxon>
        <taxon>Dikarya</taxon>
        <taxon>Basidiomycota</taxon>
        <taxon>Agaricomycotina</taxon>
        <taxon>Agaricomycetes</taxon>
        <taxon>Agaricomycetidae</taxon>
        <taxon>Agaricales</taxon>
        <taxon>Marasmiineae</taxon>
        <taxon>Marasmiaceae</taxon>
        <taxon>Tetrapyrgos</taxon>
    </lineage>
</organism>
<protein>
    <submittedName>
        <fullName evidence="2">Uncharacterized protein</fullName>
    </submittedName>
</protein>
<keyword evidence="1" id="KW-0472">Membrane</keyword>
<keyword evidence="1" id="KW-1133">Transmembrane helix</keyword>
<gene>
    <name evidence="2" type="ORF">D9758_010237</name>
</gene>
<proteinExistence type="predicted"/>
<dbReference type="Proteomes" id="UP000559256">
    <property type="component" value="Unassembled WGS sequence"/>
</dbReference>
<keyword evidence="3" id="KW-1185">Reference proteome</keyword>
<evidence type="ECO:0000256" key="1">
    <source>
        <dbReference type="SAM" id="Phobius"/>
    </source>
</evidence>
<keyword evidence="1" id="KW-0812">Transmembrane</keyword>
<dbReference type="EMBL" id="JAACJM010000079">
    <property type="protein sequence ID" value="KAF5349815.1"/>
    <property type="molecule type" value="Genomic_DNA"/>
</dbReference>
<name>A0A8H5CXP3_9AGAR</name>
<feature type="transmembrane region" description="Helical" evidence="1">
    <location>
        <begin position="76"/>
        <end position="97"/>
    </location>
</feature>
<dbReference type="InterPro" id="IPR042099">
    <property type="entry name" value="ANL_N_sf"/>
</dbReference>
<reference evidence="2 3" key="1">
    <citation type="journal article" date="2020" name="ISME J.">
        <title>Uncovering the hidden diversity of litter-decomposition mechanisms in mushroom-forming fungi.</title>
        <authorList>
            <person name="Floudas D."/>
            <person name="Bentzer J."/>
            <person name="Ahren D."/>
            <person name="Johansson T."/>
            <person name="Persson P."/>
            <person name="Tunlid A."/>
        </authorList>
    </citation>
    <scope>NUCLEOTIDE SEQUENCE [LARGE SCALE GENOMIC DNA]</scope>
    <source>
        <strain evidence="2 3">CBS 291.85</strain>
    </source>
</reference>
<evidence type="ECO:0000313" key="3">
    <source>
        <dbReference type="Proteomes" id="UP000559256"/>
    </source>
</evidence>
<dbReference type="AlphaFoldDB" id="A0A8H5CXP3"/>
<sequence>MPADAPIYPPLALSTQRSILEVLDFHLEHNPGFPIYTFANDESDQATIISMLEYVRVAHRAGAAIRNTGSARPGEIIAIIAALVDTIVFSAIITGMMKVGFTPFPISFLISPDAVAKSFKRTIIVE</sequence>
<comment type="caution">
    <text evidence="2">The sequence shown here is derived from an EMBL/GenBank/DDBJ whole genome shotgun (WGS) entry which is preliminary data.</text>
</comment>
<dbReference type="Gene3D" id="3.40.50.12780">
    <property type="entry name" value="N-terminal domain of ligase-like"/>
    <property type="match status" value="1"/>
</dbReference>